<protein>
    <submittedName>
        <fullName evidence="7">Aquaporin Z</fullName>
    </submittedName>
</protein>
<feature type="transmembrane region" description="Helical" evidence="6">
    <location>
        <begin position="39"/>
        <end position="59"/>
    </location>
</feature>
<dbReference type="PANTHER" id="PTHR19139:SF284">
    <property type="entry name" value="AQUAPORIN"/>
    <property type="match status" value="1"/>
</dbReference>
<organism evidence="7">
    <name type="scientific">uncultured Gemmatimonadota bacterium</name>
    <dbReference type="NCBI Taxonomy" id="203437"/>
    <lineage>
        <taxon>Bacteria</taxon>
        <taxon>Pseudomonadati</taxon>
        <taxon>Gemmatimonadota</taxon>
        <taxon>environmental samples</taxon>
    </lineage>
</organism>
<proteinExistence type="inferred from homology"/>
<feature type="transmembrane region" description="Helical" evidence="6">
    <location>
        <begin position="86"/>
        <end position="104"/>
    </location>
</feature>
<evidence type="ECO:0000256" key="3">
    <source>
        <dbReference type="ARBA" id="ARBA00022989"/>
    </source>
</evidence>
<keyword evidence="4 6" id="KW-0472">Membrane</keyword>
<dbReference type="Pfam" id="PF00230">
    <property type="entry name" value="MIP"/>
    <property type="match status" value="1"/>
</dbReference>
<dbReference type="Gene3D" id="1.20.1080.10">
    <property type="entry name" value="Glycerol uptake facilitator protein"/>
    <property type="match status" value="1"/>
</dbReference>
<dbReference type="InterPro" id="IPR000425">
    <property type="entry name" value="MIP"/>
</dbReference>
<dbReference type="PANTHER" id="PTHR19139">
    <property type="entry name" value="AQUAPORIN TRANSPORTER"/>
    <property type="match status" value="1"/>
</dbReference>
<dbReference type="InterPro" id="IPR023271">
    <property type="entry name" value="Aquaporin-like"/>
</dbReference>
<dbReference type="EMBL" id="CADCTW010000244">
    <property type="protein sequence ID" value="CAA9370947.1"/>
    <property type="molecule type" value="Genomic_DNA"/>
</dbReference>
<dbReference type="InterPro" id="IPR034294">
    <property type="entry name" value="Aquaporin_transptr"/>
</dbReference>
<name>A0A6J4MZM7_9BACT</name>
<feature type="transmembrane region" description="Helical" evidence="6">
    <location>
        <begin position="124"/>
        <end position="146"/>
    </location>
</feature>
<evidence type="ECO:0000256" key="4">
    <source>
        <dbReference type="ARBA" id="ARBA00023136"/>
    </source>
</evidence>
<keyword evidence="3 6" id="KW-1133">Transmembrane helix</keyword>
<dbReference type="AlphaFoldDB" id="A0A6J4MZM7"/>
<comment type="similarity">
    <text evidence="5">Belongs to the MIP/aquaporin (TC 1.A.8) family.</text>
</comment>
<gene>
    <name evidence="7" type="ORF">AVDCRST_MAG68-5520</name>
</gene>
<evidence type="ECO:0000256" key="6">
    <source>
        <dbReference type="SAM" id="Phobius"/>
    </source>
</evidence>
<sequence length="248" mass="25040">MPDRLIRALVSEAIGTFALCFVGILAIHSATLTSPEGTVPLVMIAFAHGLAIFVMVAALGANSGGHFNPAVTAGFMATGRIPLPRGGMYIAAQLVGALLASAIIEGGFADSGLVANGTPAPAETVTWAGALVMEAIATFFLVLVVFGTAVDERAPRAVFPLAIGLTVAMGIMAIGPLTGAAMNPARVLGPAVIGGQWASHWVYWVGPILGGVAGAFVQHAFLMERGAPSAKTAARGGPAPAEQRFGDA</sequence>
<dbReference type="GO" id="GO:0005886">
    <property type="term" value="C:plasma membrane"/>
    <property type="evidence" value="ECO:0007669"/>
    <property type="project" value="TreeGrafter"/>
</dbReference>
<feature type="transmembrane region" description="Helical" evidence="6">
    <location>
        <begin position="158"/>
        <end position="181"/>
    </location>
</feature>
<dbReference type="SUPFAM" id="SSF81338">
    <property type="entry name" value="Aquaporin-like"/>
    <property type="match status" value="1"/>
</dbReference>
<evidence type="ECO:0000256" key="5">
    <source>
        <dbReference type="RuleBase" id="RU000477"/>
    </source>
</evidence>
<feature type="transmembrane region" description="Helical" evidence="6">
    <location>
        <begin position="201"/>
        <end position="222"/>
    </location>
</feature>
<evidence type="ECO:0000256" key="1">
    <source>
        <dbReference type="ARBA" id="ARBA00004141"/>
    </source>
</evidence>
<accession>A0A6J4MZM7</accession>
<evidence type="ECO:0000256" key="2">
    <source>
        <dbReference type="ARBA" id="ARBA00022692"/>
    </source>
</evidence>
<reference evidence="7" key="1">
    <citation type="submission" date="2020-02" db="EMBL/GenBank/DDBJ databases">
        <authorList>
            <person name="Meier V. D."/>
        </authorList>
    </citation>
    <scope>NUCLEOTIDE SEQUENCE</scope>
    <source>
        <strain evidence="7">AVDCRST_MAG68</strain>
    </source>
</reference>
<feature type="transmembrane region" description="Helical" evidence="6">
    <location>
        <begin position="9"/>
        <end position="27"/>
    </location>
</feature>
<comment type="subcellular location">
    <subcellularLocation>
        <location evidence="1">Membrane</location>
        <topology evidence="1">Multi-pass membrane protein</topology>
    </subcellularLocation>
</comment>
<keyword evidence="5" id="KW-0813">Transport</keyword>
<keyword evidence="2 5" id="KW-0812">Transmembrane</keyword>
<evidence type="ECO:0000313" key="7">
    <source>
        <dbReference type="EMBL" id="CAA9370947.1"/>
    </source>
</evidence>
<dbReference type="GO" id="GO:0015250">
    <property type="term" value="F:water channel activity"/>
    <property type="evidence" value="ECO:0007669"/>
    <property type="project" value="TreeGrafter"/>
</dbReference>
<dbReference type="PRINTS" id="PR00783">
    <property type="entry name" value="MINTRINSICP"/>
</dbReference>